<keyword evidence="2" id="KW-1185">Reference proteome</keyword>
<name>A0A9P6ME48_9FUNG</name>
<sequence>MSYPSDFNDADFQPETVANLNVHSFFKSNPPSLWQPAIFALDPKVMSMTEFYLGLYRINKMDSSETACYAGR</sequence>
<dbReference type="Proteomes" id="UP000749646">
    <property type="component" value="Unassembled WGS sequence"/>
</dbReference>
<dbReference type="EMBL" id="JAAAHW010001708">
    <property type="protein sequence ID" value="KAF9993911.1"/>
    <property type="molecule type" value="Genomic_DNA"/>
</dbReference>
<evidence type="ECO:0000313" key="1">
    <source>
        <dbReference type="EMBL" id="KAF9993911.1"/>
    </source>
</evidence>
<accession>A0A9P6ME48</accession>
<reference evidence="1" key="1">
    <citation type="journal article" date="2020" name="Fungal Divers.">
        <title>Resolving the Mortierellaceae phylogeny through synthesis of multi-gene phylogenetics and phylogenomics.</title>
        <authorList>
            <person name="Vandepol N."/>
            <person name="Liber J."/>
            <person name="Desiro A."/>
            <person name="Na H."/>
            <person name="Kennedy M."/>
            <person name="Barry K."/>
            <person name="Grigoriev I.V."/>
            <person name="Miller A.N."/>
            <person name="O'Donnell K."/>
            <person name="Stajich J.E."/>
            <person name="Bonito G."/>
        </authorList>
    </citation>
    <scope>NUCLEOTIDE SEQUENCE</scope>
    <source>
        <strain evidence="1">MES-2147</strain>
    </source>
</reference>
<evidence type="ECO:0000313" key="2">
    <source>
        <dbReference type="Proteomes" id="UP000749646"/>
    </source>
</evidence>
<protein>
    <submittedName>
        <fullName evidence="1">Uncharacterized protein</fullName>
    </submittedName>
</protein>
<feature type="non-terminal residue" evidence="1">
    <location>
        <position position="72"/>
    </location>
</feature>
<gene>
    <name evidence="1" type="ORF">BGZ65_010511</name>
</gene>
<dbReference type="AlphaFoldDB" id="A0A9P6ME48"/>
<proteinExistence type="predicted"/>
<comment type="caution">
    <text evidence="1">The sequence shown here is derived from an EMBL/GenBank/DDBJ whole genome shotgun (WGS) entry which is preliminary data.</text>
</comment>
<organism evidence="1 2">
    <name type="scientific">Modicella reniformis</name>
    <dbReference type="NCBI Taxonomy" id="1440133"/>
    <lineage>
        <taxon>Eukaryota</taxon>
        <taxon>Fungi</taxon>
        <taxon>Fungi incertae sedis</taxon>
        <taxon>Mucoromycota</taxon>
        <taxon>Mortierellomycotina</taxon>
        <taxon>Mortierellomycetes</taxon>
        <taxon>Mortierellales</taxon>
        <taxon>Mortierellaceae</taxon>
        <taxon>Modicella</taxon>
    </lineage>
</organism>